<feature type="compositionally biased region" description="Pro residues" evidence="1">
    <location>
        <begin position="117"/>
        <end position="129"/>
    </location>
</feature>
<comment type="caution">
    <text evidence="2">The sequence shown here is derived from an EMBL/GenBank/DDBJ whole genome shotgun (WGS) entry which is preliminary data.</text>
</comment>
<feature type="compositionally biased region" description="Polar residues" evidence="1">
    <location>
        <begin position="87"/>
        <end position="97"/>
    </location>
</feature>
<dbReference type="Proteomes" id="UP001201980">
    <property type="component" value="Unassembled WGS sequence"/>
</dbReference>
<evidence type="ECO:0000313" key="3">
    <source>
        <dbReference type="Proteomes" id="UP001201980"/>
    </source>
</evidence>
<evidence type="ECO:0000256" key="1">
    <source>
        <dbReference type="SAM" id="MobiDB-lite"/>
    </source>
</evidence>
<proteinExistence type="predicted"/>
<sequence>MPSMFTPSFDIAAAVSAGNQDFNSTMVVNSITRAGTDSFLPDPSSAVELVEDQISKLMDPPDPFPPDNDSLEVLSAMVYLRGFVRYQPTSDPYSGTTEPKKPKGKSFGNGVNGTSDPFPPPKTGPTPAL</sequence>
<feature type="region of interest" description="Disordered" evidence="1">
    <location>
        <begin position="87"/>
        <end position="129"/>
    </location>
</feature>
<keyword evidence="3" id="KW-1185">Reference proteome</keyword>
<protein>
    <submittedName>
        <fullName evidence="2">Uncharacterized protein</fullName>
    </submittedName>
</protein>
<dbReference type="AlphaFoldDB" id="A0AAD5RZ70"/>
<reference evidence="2" key="1">
    <citation type="submission" date="2022-07" db="EMBL/GenBank/DDBJ databases">
        <title>Draft genome sequence of Zalerion maritima ATCC 34329, a (micro)plastics degrading marine fungus.</title>
        <authorList>
            <person name="Paco A."/>
            <person name="Goncalves M.F.M."/>
            <person name="Rocha-Santos T.A.P."/>
            <person name="Alves A."/>
        </authorList>
    </citation>
    <scope>NUCLEOTIDE SEQUENCE</scope>
    <source>
        <strain evidence="2">ATCC 34329</strain>
    </source>
</reference>
<evidence type="ECO:0000313" key="2">
    <source>
        <dbReference type="EMBL" id="KAJ2906777.1"/>
    </source>
</evidence>
<gene>
    <name evidence="2" type="ORF">MKZ38_010768</name>
</gene>
<name>A0AAD5RZ70_9PEZI</name>
<dbReference type="EMBL" id="JAKWBI020000009">
    <property type="protein sequence ID" value="KAJ2906777.1"/>
    <property type="molecule type" value="Genomic_DNA"/>
</dbReference>
<accession>A0AAD5RZ70</accession>
<organism evidence="2 3">
    <name type="scientific">Zalerion maritima</name>
    <dbReference type="NCBI Taxonomy" id="339359"/>
    <lineage>
        <taxon>Eukaryota</taxon>
        <taxon>Fungi</taxon>
        <taxon>Dikarya</taxon>
        <taxon>Ascomycota</taxon>
        <taxon>Pezizomycotina</taxon>
        <taxon>Sordariomycetes</taxon>
        <taxon>Lulworthiomycetidae</taxon>
        <taxon>Lulworthiales</taxon>
        <taxon>Lulworthiaceae</taxon>
        <taxon>Zalerion</taxon>
    </lineage>
</organism>